<proteinExistence type="predicted"/>
<sequence length="181" mass="21271">MKPSIKQKFVIDSETGDRIPVWDLEKPGETTVAYRLSYCKMFDKPAYKLELDKGHYLIVSPVHSVATILFSVKTIDSSGIDISMFGETVYSCYKFIQKMIDCGKMTMIEEYGAVGINAVDDRIFYFLERNYVSISMEKYNRIKIYKNLLKDVRDRLREQEAKENRFSYRLMRLFSFSKSKH</sequence>
<reference evidence="1 2" key="1">
    <citation type="journal article" date="2014" name="Virology">
        <title>Genome of brown tide virus (AaV), the little giant of the Megaviridae, elucidates NCLDV genome expansion and host-virus coevolution.</title>
        <authorList>
            <person name="Moniruzzaman M."/>
            <person name="LeCleir G.R."/>
            <person name="Brown C.M."/>
            <person name="Gobler C.J."/>
            <person name="Bidle K.D."/>
            <person name="Wilson W.H."/>
            <person name="Wilhelm S.W."/>
        </authorList>
    </citation>
    <scope>NUCLEOTIDE SEQUENCE [LARGE SCALE GENOMIC DNA]</scope>
    <source>
        <strain evidence="1">BtV-01</strain>
    </source>
</reference>
<evidence type="ECO:0000313" key="2">
    <source>
        <dbReference type="Proteomes" id="UP000028667"/>
    </source>
</evidence>
<keyword evidence="2" id="KW-1185">Reference proteome</keyword>
<dbReference type="KEGG" id="vg:20041673"/>
<dbReference type="GeneID" id="20041673"/>
<evidence type="ECO:0000313" key="1">
    <source>
        <dbReference type="EMBL" id="AII17092.1"/>
    </source>
</evidence>
<dbReference type="RefSeq" id="YP_009052113.1">
    <property type="nucleotide sequence ID" value="NC_024697.1"/>
</dbReference>
<protein>
    <submittedName>
        <fullName evidence="1">Uncharacterized protein</fullName>
    </submittedName>
</protein>
<dbReference type="Proteomes" id="UP000028667">
    <property type="component" value="Segment"/>
</dbReference>
<organism evidence="1 2">
    <name type="scientific">Aureococcus anophagefferens virus</name>
    <dbReference type="NCBI Taxonomy" id="1474867"/>
    <lineage>
        <taxon>Viruses</taxon>
        <taxon>Varidnaviria</taxon>
        <taxon>Bamfordvirae</taxon>
        <taxon>Nucleocytoviricota</taxon>
        <taxon>Megaviricetes</taxon>
        <taxon>Imitervirales</taxon>
        <taxon>Schizomimiviridae</taxon>
        <taxon>Kratosvirus</taxon>
        <taxon>Kratosvirus quantuckense</taxon>
    </lineage>
</organism>
<dbReference type="EMBL" id="KJ645900">
    <property type="protein sequence ID" value="AII17092.1"/>
    <property type="molecule type" value="Genomic_DNA"/>
</dbReference>
<gene>
    <name evidence="1" type="ORF">AaV_035</name>
</gene>
<name>A0A076FH64_9VIRU</name>
<accession>A0A076FH64</accession>